<dbReference type="KEGG" id="ial:IALB_2195"/>
<dbReference type="InterPro" id="IPR050190">
    <property type="entry name" value="UPF0213_domain"/>
</dbReference>
<keyword evidence="4" id="KW-1185">Reference proteome</keyword>
<dbReference type="STRING" id="945713.IALB_2195"/>
<evidence type="ECO:0000313" key="3">
    <source>
        <dbReference type="EMBL" id="AFH49900.1"/>
    </source>
</evidence>
<dbReference type="InterPro" id="IPR035901">
    <property type="entry name" value="GIY-YIG_endonuc_sf"/>
</dbReference>
<sequence>MENFYTYIIESLSDQSWYIGHTNNIERRLEEHNSGENKSTRAKRPWKLIFLRKFETNLEANRFELKLKKLRNKNFIRKEYSEFFLNF</sequence>
<name>I0ALP3_IGNAJ</name>
<evidence type="ECO:0000259" key="2">
    <source>
        <dbReference type="PROSITE" id="PS50164"/>
    </source>
</evidence>
<gene>
    <name evidence="3" type="ordered locus">IALB_2195</name>
</gene>
<evidence type="ECO:0000256" key="1">
    <source>
        <dbReference type="ARBA" id="ARBA00007435"/>
    </source>
</evidence>
<dbReference type="PROSITE" id="PS50164">
    <property type="entry name" value="GIY_YIG"/>
    <property type="match status" value="1"/>
</dbReference>
<dbReference type="RefSeq" id="WP_014561049.1">
    <property type="nucleotide sequence ID" value="NC_017464.1"/>
</dbReference>
<evidence type="ECO:0000313" key="4">
    <source>
        <dbReference type="Proteomes" id="UP000007394"/>
    </source>
</evidence>
<dbReference type="PANTHER" id="PTHR34477:SF1">
    <property type="entry name" value="UPF0213 PROTEIN YHBQ"/>
    <property type="match status" value="1"/>
</dbReference>
<organism evidence="3 4">
    <name type="scientific">Ignavibacterium album (strain DSM 19864 / JCM 16511 / NBRC 101810 / Mat9-16)</name>
    <dbReference type="NCBI Taxonomy" id="945713"/>
    <lineage>
        <taxon>Bacteria</taxon>
        <taxon>Pseudomonadati</taxon>
        <taxon>Ignavibacteriota</taxon>
        <taxon>Ignavibacteria</taxon>
        <taxon>Ignavibacteriales</taxon>
        <taxon>Ignavibacteriaceae</taxon>
        <taxon>Ignavibacterium</taxon>
    </lineage>
</organism>
<dbReference type="GO" id="GO:0004519">
    <property type="term" value="F:endonuclease activity"/>
    <property type="evidence" value="ECO:0007669"/>
    <property type="project" value="UniProtKB-KW"/>
</dbReference>
<dbReference type="OrthoDB" id="1495241at2"/>
<dbReference type="Gene3D" id="3.40.1440.10">
    <property type="entry name" value="GIY-YIG endonuclease"/>
    <property type="match status" value="1"/>
</dbReference>
<dbReference type="SUPFAM" id="SSF82771">
    <property type="entry name" value="GIY-YIG endonuclease"/>
    <property type="match status" value="1"/>
</dbReference>
<keyword evidence="3" id="KW-0378">Hydrolase</keyword>
<dbReference type="EMBL" id="CP003418">
    <property type="protein sequence ID" value="AFH49900.1"/>
    <property type="molecule type" value="Genomic_DNA"/>
</dbReference>
<dbReference type="eggNOG" id="COG2827">
    <property type="taxonomic scope" value="Bacteria"/>
</dbReference>
<accession>I0ALP3</accession>
<dbReference type="InterPro" id="IPR000305">
    <property type="entry name" value="GIY-YIG_endonuc"/>
</dbReference>
<dbReference type="HOGENOM" id="CLU_135650_6_2_10"/>
<dbReference type="PANTHER" id="PTHR34477">
    <property type="entry name" value="UPF0213 PROTEIN YHBQ"/>
    <property type="match status" value="1"/>
</dbReference>
<protein>
    <submittedName>
        <fullName evidence="3">Putative URI domain endonuclease</fullName>
    </submittedName>
</protein>
<proteinExistence type="inferred from homology"/>
<reference evidence="3 4" key="1">
    <citation type="journal article" date="2012" name="Front. Microbiol.">
        <title>Complete genome of Ignavibacterium album, a metabolically versatile, flagellated, facultative anaerobe from the phylum Chlorobi.</title>
        <authorList>
            <person name="Liu Z."/>
            <person name="Frigaard N.-U."/>
            <person name="Vogl K."/>
            <person name="Iino T."/>
            <person name="Ohkuma M."/>
            <person name="Overmann J."/>
            <person name="Bryant D.A."/>
        </authorList>
    </citation>
    <scope>NUCLEOTIDE SEQUENCE [LARGE SCALE GENOMIC DNA]</scope>
    <source>
        <strain evidence="4">DSM 19864 / JCM 16511 / NBRC 101810 / Mat9-16</strain>
    </source>
</reference>
<comment type="similarity">
    <text evidence="1">Belongs to the UPF0213 family.</text>
</comment>
<keyword evidence="3" id="KW-0540">Nuclease</keyword>
<dbReference type="CDD" id="cd10449">
    <property type="entry name" value="GIY-YIG_SLX1_like"/>
    <property type="match status" value="1"/>
</dbReference>
<dbReference type="AlphaFoldDB" id="I0ALP3"/>
<dbReference type="Proteomes" id="UP000007394">
    <property type="component" value="Chromosome"/>
</dbReference>
<dbReference type="Pfam" id="PF01541">
    <property type="entry name" value="GIY-YIG"/>
    <property type="match status" value="1"/>
</dbReference>
<feature type="domain" description="GIY-YIG" evidence="2">
    <location>
        <begin position="2"/>
        <end position="77"/>
    </location>
</feature>
<keyword evidence="3" id="KW-0255">Endonuclease</keyword>
<dbReference type="SMART" id="SM00465">
    <property type="entry name" value="GIYc"/>
    <property type="match status" value="1"/>
</dbReference>